<feature type="binding site" evidence="16">
    <location>
        <begin position="173"/>
        <end position="174"/>
    </location>
    <ligand>
        <name>ATP</name>
        <dbReference type="ChEBI" id="CHEBI:30616"/>
    </ligand>
</feature>
<comment type="pathway">
    <text evidence="4 18">Amino-acid biosynthesis; L-threonine biosynthesis; L-threonine from L-aspartate: step 1/5.</text>
</comment>
<evidence type="ECO:0000256" key="10">
    <source>
        <dbReference type="ARBA" id="ARBA00022741"/>
    </source>
</evidence>
<dbReference type="UniPathway" id="UPA00051">
    <property type="reaction ID" value="UER00462"/>
</dbReference>
<dbReference type="GO" id="GO:0004072">
    <property type="term" value="F:aspartate kinase activity"/>
    <property type="evidence" value="ECO:0007669"/>
    <property type="project" value="UniProtKB-EC"/>
</dbReference>
<feature type="binding site" evidence="16">
    <location>
        <position position="47"/>
    </location>
    <ligand>
        <name>substrate</name>
    </ligand>
</feature>
<evidence type="ECO:0000256" key="9">
    <source>
        <dbReference type="ARBA" id="ARBA00022679"/>
    </source>
</evidence>
<evidence type="ECO:0000256" key="6">
    <source>
        <dbReference type="ARBA" id="ARBA00013059"/>
    </source>
</evidence>
<evidence type="ECO:0000313" key="22">
    <source>
        <dbReference type="Proteomes" id="UP000294927"/>
    </source>
</evidence>
<dbReference type="GO" id="GO:0005524">
    <property type="term" value="F:ATP binding"/>
    <property type="evidence" value="ECO:0007669"/>
    <property type="project" value="UniProtKB-KW"/>
</dbReference>
<dbReference type="UniPathway" id="UPA00034">
    <property type="reaction ID" value="UER00015"/>
</dbReference>
<keyword evidence="22" id="KW-1185">Reference proteome</keyword>
<evidence type="ECO:0000256" key="5">
    <source>
        <dbReference type="ARBA" id="ARBA00010122"/>
    </source>
</evidence>
<evidence type="ECO:0000256" key="7">
    <source>
        <dbReference type="ARBA" id="ARBA00016273"/>
    </source>
</evidence>
<evidence type="ECO:0000256" key="8">
    <source>
        <dbReference type="ARBA" id="ARBA00022605"/>
    </source>
</evidence>
<evidence type="ECO:0000256" key="4">
    <source>
        <dbReference type="ARBA" id="ARBA00005139"/>
    </source>
</evidence>
<evidence type="ECO:0000313" key="21">
    <source>
        <dbReference type="EMBL" id="TDV54234.1"/>
    </source>
</evidence>
<keyword evidence="14" id="KW-0457">Lysine biosynthesis</keyword>
<dbReference type="GO" id="GO:0009088">
    <property type="term" value="P:threonine biosynthetic process"/>
    <property type="evidence" value="ECO:0007669"/>
    <property type="project" value="UniProtKB-UniPathway"/>
</dbReference>
<evidence type="ECO:0000256" key="13">
    <source>
        <dbReference type="ARBA" id="ARBA00022915"/>
    </source>
</evidence>
<dbReference type="PANTHER" id="PTHR21499:SF3">
    <property type="entry name" value="ASPARTOKINASE"/>
    <property type="match status" value="1"/>
</dbReference>
<feature type="domain" description="Aspartokinase ACT" evidence="20">
    <location>
        <begin position="358"/>
        <end position="416"/>
    </location>
</feature>
<dbReference type="Proteomes" id="UP000294927">
    <property type="component" value="Unassembled WGS sequence"/>
</dbReference>
<evidence type="ECO:0000256" key="16">
    <source>
        <dbReference type="PIRSR" id="PIRSR000726-1"/>
    </source>
</evidence>
<dbReference type="GO" id="GO:0005829">
    <property type="term" value="C:cytosol"/>
    <property type="evidence" value="ECO:0007669"/>
    <property type="project" value="TreeGrafter"/>
</dbReference>
<evidence type="ECO:0000256" key="11">
    <source>
        <dbReference type="ARBA" id="ARBA00022777"/>
    </source>
</evidence>
<dbReference type="InterPro" id="IPR045865">
    <property type="entry name" value="ACT-like_dom_sf"/>
</dbReference>
<keyword evidence="13" id="KW-0220">Diaminopimelate biosynthesis</keyword>
<evidence type="ECO:0000256" key="1">
    <source>
        <dbReference type="ARBA" id="ARBA00002843"/>
    </source>
</evidence>
<dbReference type="RefSeq" id="WP_133903196.1">
    <property type="nucleotide sequence ID" value="NZ_SOCP01000004.1"/>
</dbReference>
<keyword evidence="10 16" id="KW-0547">Nucleotide-binding</keyword>
<proteinExistence type="inferred from homology"/>
<accession>A0A4R7VWB4</accession>
<comment type="caution">
    <text evidence="21">The sequence shown here is derived from an EMBL/GenBank/DDBJ whole genome shotgun (WGS) entry which is preliminary data.</text>
</comment>
<keyword evidence="11 17" id="KW-0418">Kinase</keyword>
<dbReference type="Gene3D" id="3.30.2130.10">
    <property type="entry name" value="VC0802-like"/>
    <property type="match status" value="1"/>
</dbReference>
<organism evidence="21 22">
    <name type="scientific">Actinophytocola oryzae</name>
    <dbReference type="NCBI Taxonomy" id="502181"/>
    <lineage>
        <taxon>Bacteria</taxon>
        <taxon>Bacillati</taxon>
        <taxon>Actinomycetota</taxon>
        <taxon>Actinomycetes</taxon>
        <taxon>Pseudonocardiales</taxon>
        <taxon>Pseudonocardiaceae</taxon>
    </lineage>
</organism>
<protein>
    <recommendedName>
        <fullName evidence="7 17">Aspartokinase</fullName>
        <ecNumber evidence="6 17">2.7.2.4</ecNumber>
    </recommendedName>
</protein>
<dbReference type="SUPFAM" id="SSF55021">
    <property type="entry name" value="ACT-like"/>
    <property type="match status" value="1"/>
</dbReference>
<dbReference type="Gene3D" id="3.40.1160.10">
    <property type="entry name" value="Acetylglutamate kinase-like"/>
    <property type="match status" value="1"/>
</dbReference>
<evidence type="ECO:0000256" key="12">
    <source>
        <dbReference type="ARBA" id="ARBA00022840"/>
    </source>
</evidence>
<dbReference type="UniPathway" id="UPA00050">
    <property type="reaction ID" value="UER00461"/>
</dbReference>
<dbReference type="InterPro" id="IPR001048">
    <property type="entry name" value="Asp/Glu/Uridylate_kinase"/>
</dbReference>
<dbReference type="InterPro" id="IPR018042">
    <property type="entry name" value="Aspartate_kinase_CS"/>
</dbReference>
<dbReference type="NCBIfam" id="TIGR00657">
    <property type="entry name" value="asp_kinases"/>
    <property type="match status" value="1"/>
</dbReference>
<feature type="binding site" evidence="16">
    <location>
        <position position="74"/>
    </location>
    <ligand>
        <name>substrate</name>
    </ligand>
</feature>
<keyword evidence="8 18" id="KW-0028">Amino-acid biosynthesis</keyword>
<keyword evidence="12 16" id="KW-0067">ATP-binding</keyword>
<comment type="catalytic activity">
    <reaction evidence="15 17">
        <text>L-aspartate + ATP = 4-phospho-L-aspartate + ADP</text>
        <dbReference type="Rhea" id="RHEA:23776"/>
        <dbReference type="ChEBI" id="CHEBI:29991"/>
        <dbReference type="ChEBI" id="CHEBI:30616"/>
        <dbReference type="ChEBI" id="CHEBI:57535"/>
        <dbReference type="ChEBI" id="CHEBI:456216"/>
        <dbReference type="EC" id="2.7.2.4"/>
    </reaction>
</comment>
<evidence type="ECO:0000256" key="2">
    <source>
        <dbReference type="ARBA" id="ARBA00004766"/>
    </source>
</evidence>
<dbReference type="PANTHER" id="PTHR21499">
    <property type="entry name" value="ASPARTATE KINASE"/>
    <property type="match status" value="1"/>
</dbReference>
<evidence type="ECO:0000256" key="18">
    <source>
        <dbReference type="RuleBase" id="RU004249"/>
    </source>
</evidence>
<dbReference type="PROSITE" id="PS00324">
    <property type="entry name" value="ASPARTOKINASE"/>
    <property type="match status" value="1"/>
</dbReference>
<comment type="pathway">
    <text evidence="3 18">Amino-acid biosynthesis; L-methionine biosynthesis via de novo pathway; L-homoserine from L-aspartate: step 1/3.</text>
</comment>
<keyword evidence="9 17" id="KW-0808">Transferase</keyword>
<evidence type="ECO:0000256" key="17">
    <source>
        <dbReference type="RuleBase" id="RU003448"/>
    </source>
</evidence>
<feature type="binding site" evidence="16">
    <location>
        <position position="184"/>
    </location>
    <ligand>
        <name>ATP</name>
        <dbReference type="ChEBI" id="CHEBI:30616"/>
    </ligand>
</feature>
<dbReference type="Pfam" id="PF00696">
    <property type="entry name" value="AA_kinase"/>
    <property type="match status" value="1"/>
</dbReference>
<comment type="function">
    <text evidence="1">Catalyzes the phosphorylation of the beta-carboxyl group of aspartic acid with ATP to yield 4-phospho-L-aspartate, which is involved in the branched biosynthetic pathway leading to the biosynthesis of amino acids lysine, threonine, isoleucine and methionine.</text>
</comment>
<dbReference type="InterPro" id="IPR036393">
    <property type="entry name" value="AceGlu_kinase-like_sf"/>
</dbReference>
<name>A0A4R7VWB4_9PSEU</name>
<sequence>MEIRVQKYGGSSLATDRQVVRVAGRVAQSYRQGAQVIVVVSARGDTTDELVRAAEAVSSGPDPHETDKLLATGENGSAALLAIALRDLGVPAVSLTGPEAGMRATGRPGVGTVSHVDAAPVRRWLSRRHVVVVAGFQARDELGAVITLGRGGSDTSAVALAIAHDVSLCEIYTDVDGVRSADPRIVTDPALLDELDAEVMAEMAFSGARVLHSRAVELAAAHGVDILVADSAGRGHGSTIIGRRTGMLDTSAETVPRPAPGGYENRAGVAAVTHDRSVAQLVVRAGGEPAARVAGVLDVLALRQIAVGSVVWRPVGEDELQLTCSVPEVAAAEALSAVNGVVVPDGGSAWVRRSVGAVSVVGIGLLSRPGLTALAMRTLVDAGVDAECVSCTQARTTFLVEAEQVPAAVAALHEQFELNQEPDEEDTRATA</sequence>
<reference evidence="21 22" key="1">
    <citation type="submission" date="2019-03" db="EMBL/GenBank/DDBJ databases">
        <title>Genomic Encyclopedia of Archaeal and Bacterial Type Strains, Phase II (KMG-II): from individual species to whole genera.</title>
        <authorList>
            <person name="Goeker M."/>
        </authorList>
    </citation>
    <scope>NUCLEOTIDE SEQUENCE [LARGE SCALE GENOMIC DNA]</scope>
    <source>
        <strain evidence="21 22">DSM 45499</strain>
    </source>
</reference>
<dbReference type="OrthoDB" id="9799110at2"/>
<dbReference type="InterPro" id="IPR001341">
    <property type="entry name" value="Asp_kinase"/>
</dbReference>
<dbReference type="Pfam" id="PF22468">
    <property type="entry name" value="ACT_9"/>
    <property type="match status" value="1"/>
</dbReference>
<gene>
    <name evidence="21" type="ORF">CLV71_104705</name>
</gene>
<evidence type="ECO:0000256" key="3">
    <source>
        <dbReference type="ARBA" id="ARBA00004986"/>
    </source>
</evidence>
<dbReference type="SUPFAM" id="SSF53633">
    <property type="entry name" value="Carbamate kinase-like"/>
    <property type="match status" value="1"/>
</dbReference>
<dbReference type="EC" id="2.7.2.4" evidence="6 17"/>
<evidence type="ECO:0000256" key="15">
    <source>
        <dbReference type="ARBA" id="ARBA00047872"/>
    </source>
</evidence>
<evidence type="ECO:0000259" key="20">
    <source>
        <dbReference type="Pfam" id="PF22468"/>
    </source>
</evidence>
<dbReference type="GO" id="GO:0019877">
    <property type="term" value="P:diaminopimelate biosynthetic process"/>
    <property type="evidence" value="ECO:0007669"/>
    <property type="project" value="UniProtKB-KW"/>
</dbReference>
<dbReference type="AlphaFoldDB" id="A0A4R7VWB4"/>
<feature type="binding site" evidence="16">
    <location>
        <begin position="7"/>
        <end position="10"/>
    </location>
    <ligand>
        <name>ATP</name>
        <dbReference type="ChEBI" id="CHEBI:30616"/>
    </ligand>
</feature>
<evidence type="ECO:0000256" key="14">
    <source>
        <dbReference type="ARBA" id="ARBA00023154"/>
    </source>
</evidence>
<dbReference type="InterPro" id="IPR005260">
    <property type="entry name" value="Asp_kin_monofn"/>
</dbReference>
<dbReference type="PIRSF" id="PIRSF000726">
    <property type="entry name" value="Asp_kin"/>
    <property type="match status" value="1"/>
</dbReference>
<feature type="domain" description="Aspartate/glutamate/uridylate kinase" evidence="19">
    <location>
        <begin position="3"/>
        <end position="230"/>
    </location>
</feature>
<comment type="pathway">
    <text evidence="2 18">Amino-acid biosynthesis; L-lysine biosynthesis via DAP pathway; (S)-tetrahydrodipicolinate from L-aspartate: step 1/4.</text>
</comment>
<dbReference type="GO" id="GO:0009089">
    <property type="term" value="P:lysine biosynthetic process via diaminopimelate"/>
    <property type="evidence" value="ECO:0007669"/>
    <property type="project" value="UniProtKB-UniPathway"/>
</dbReference>
<dbReference type="InterPro" id="IPR054352">
    <property type="entry name" value="ACT_Aspartokinase"/>
</dbReference>
<evidence type="ECO:0000259" key="19">
    <source>
        <dbReference type="Pfam" id="PF00696"/>
    </source>
</evidence>
<dbReference type="EMBL" id="SOCP01000004">
    <property type="protein sequence ID" value="TDV54234.1"/>
    <property type="molecule type" value="Genomic_DNA"/>
</dbReference>
<dbReference type="GO" id="GO:0009090">
    <property type="term" value="P:homoserine biosynthetic process"/>
    <property type="evidence" value="ECO:0007669"/>
    <property type="project" value="TreeGrafter"/>
</dbReference>
<comment type="similarity">
    <text evidence="5 17">Belongs to the aspartokinase family.</text>
</comment>